<dbReference type="Pfam" id="PF02706">
    <property type="entry name" value="Wzz"/>
    <property type="match status" value="1"/>
</dbReference>
<keyword evidence="4 6" id="KW-1133">Transmembrane helix</keyword>
<evidence type="ECO:0000256" key="2">
    <source>
        <dbReference type="ARBA" id="ARBA00022475"/>
    </source>
</evidence>
<dbReference type="RefSeq" id="WP_115164625.1">
    <property type="nucleotide sequence ID" value="NZ_UGUA01000002.1"/>
</dbReference>
<keyword evidence="2" id="KW-1003">Cell membrane</keyword>
<evidence type="ECO:0000256" key="3">
    <source>
        <dbReference type="ARBA" id="ARBA00022692"/>
    </source>
</evidence>
<evidence type="ECO:0000256" key="1">
    <source>
        <dbReference type="ARBA" id="ARBA00004651"/>
    </source>
</evidence>
<accession>A0A379G676</accession>
<dbReference type="GO" id="GO:0004713">
    <property type="term" value="F:protein tyrosine kinase activity"/>
    <property type="evidence" value="ECO:0007669"/>
    <property type="project" value="TreeGrafter"/>
</dbReference>
<reference evidence="8 9" key="1">
    <citation type="submission" date="2018-06" db="EMBL/GenBank/DDBJ databases">
        <authorList>
            <consortium name="Pathogen Informatics"/>
            <person name="Doyle S."/>
        </authorList>
    </citation>
    <scope>NUCLEOTIDE SEQUENCE [LARGE SCALE GENOMIC DNA]</scope>
    <source>
        <strain evidence="8 9">NCTC12026</strain>
    </source>
</reference>
<evidence type="ECO:0000259" key="7">
    <source>
        <dbReference type="Pfam" id="PF02706"/>
    </source>
</evidence>
<evidence type="ECO:0000256" key="4">
    <source>
        <dbReference type="ARBA" id="ARBA00022989"/>
    </source>
</evidence>
<feature type="domain" description="Polysaccharide chain length determinant N-terminal" evidence="7">
    <location>
        <begin position="27"/>
        <end position="123"/>
    </location>
</feature>
<name>A0A379G676_9GAMM</name>
<dbReference type="PANTHER" id="PTHR32309">
    <property type="entry name" value="TYROSINE-PROTEIN KINASE"/>
    <property type="match status" value="1"/>
</dbReference>
<dbReference type="InterPro" id="IPR003856">
    <property type="entry name" value="LPS_length_determ_N"/>
</dbReference>
<dbReference type="OrthoDB" id="6565796at2"/>
<organism evidence="8 9">
    <name type="scientific">Providencia rustigianii</name>
    <dbReference type="NCBI Taxonomy" id="158850"/>
    <lineage>
        <taxon>Bacteria</taxon>
        <taxon>Pseudomonadati</taxon>
        <taxon>Pseudomonadota</taxon>
        <taxon>Gammaproteobacteria</taxon>
        <taxon>Enterobacterales</taxon>
        <taxon>Morganellaceae</taxon>
        <taxon>Providencia</taxon>
    </lineage>
</organism>
<protein>
    <submittedName>
        <fullName evidence="8">Ferric enterobactin transport protein fepE</fullName>
    </submittedName>
</protein>
<comment type="subcellular location">
    <subcellularLocation>
        <location evidence="1">Cell membrane</location>
        <topology evidence="1">Multi-pass membrane protein</topology>
    </subcellularLocation>
</comment>
<evidence type="ECO:0000256" key="5">
    <source>
        <dbReference type="ARBA" id="ARBA00023136"/>
    </source>
</evidence>
<keyword evidence="3 6" id="KW-0812">Transmembrane</keyword>
<dbReference type="EMBL" id="UGUA01000002">
    <property type="protein sequence ID" value="SUC36478.1"/>
    <property type="molecule type" value="Genomic_DNA"/>
</dbReference>
<dbReference type="PANTHER" id="PTHR32309:SF13">
    <property type="entry name" value="FERRIC ENTEROBACTIN TRANSPORT PROTEIN FEPE"/>
    <property type="match status" value="1"/>
</dbReference>
<dbReference type="GO" id="GO:0005886">
    <property type="term" value="C:plasma membrane"/>
    <property type="evidence" value="ECO:0007669"/>
    <property type="project" value="UniProtKB-SubCell"/>
</dbReference>
<dbReference type="InterPro" id="IPR050445">
    <property type="entry name" value="Bact_polysacc_biosynth/exp"/>
</dbReference>
<gene>
    <name evidence="8" type="primary">fepE</name>
    <name evidence="8" type="ORF">NCTC12026_02904</name>
</gene>
<sequence>MTDKPNLSPELKNQLEQNPDFQLQKNDEIDLMALVAVLFKNKYLIIIFTVVITALSIGVVKTLPQKWTSEAIIIPPTSEETKEVSEFAARLSALDFDIDLGSTRIYNEFITQYRSKVNQENYVRSTEYYQSLLAKLGDKNDAQEEQRLVNRIIADSIKLKYNAKEKDSDDSDIILSFTAPTAIEAQDLLNGYIRYTASQVRKRFKTEIDNAISRQLIYSVEALKNDTAKIQIAYDVKIERLKRAITIAKAAGITRPIARDAVAINDDPDYPIALGSEALEEKLAIELKNRDLALISEKLQNSKMHIDNLNGLTTKELDFQPVRFILTPDLPIAKDSPKSALIVALGAILGLILSCAFVLGRDLYRNYNGQNRHYK</sequence>
<evidence type="ECO:0000313" key="8">
    <source>
        <dbReference type="EMBL" id="SUC36478.1"/>
    </source>
</evidence>
<feature type="transmembrane region" description="Helical" evidence="6">
    <location>
        <begin position="340"/>
        <end position="359"/>
    </location>
</feature>
<dbReference type="AlphaFoldDB" id="A0A379G676"/>
<proteinExistence type="predicted"/>
<evidence type="ECO:0000256" key="6">
    <source>
        <dbReference type="SAM" id="Phobius"/>
    </source>
</evidence>
<dbReference type="NCBIfam" id="NF007699">
    <property type="entry name" value="PRK10381.1"/>
    <property type="match status" value="1"/>
</dbReference>
<dbReference type="Proteomes" id="UP000255129">
    <property type="component" value="Unassembled WGS sequence"/>
</dbReference>
<feature type="transmembrane region" description="Helical" evidence="6">
    <location>
        <begin position="43"/>
        <end position="60"/>
    </location>
</feature>
<dbReference type="Gene3D" id="3.30.1890.10">
    <property type="entry name" value="FepE-like"/>
    <property type="match status" value="1"/>
</dbReference>
<evidence type="ECO:0000313" key="9">
    <source>
        <dbReference type="Proteomes" id="UP000255129"/>
    </source>
</evidence>
<dbReference type="SUPFAM" id="SSF160355">
    <property type="entry name" value="Bacterial polysaccharide co-polymerase-like"/>
    <property type="match status" value="1"/>
</dbReference>
<dbReference type="Gene3D" id="1.10.287.210">
    <property type="match status" value="1"/>
</dbReference>
<keyword evidence="5 6" id="KW-0472">Membrane</keyword>